<dbReference type="Pfam" id="PF00067">
    <property type="entry name" value="p450"/>
    <property type="match status" value="1"/>
</dbReference>
<evidence type="ECO:0000313" key="13">
    <source>
        <dbReference type="EMBL" id="GAA0170939.1"/>
    </source>
</evidence>
<keyword evidence="7 12" id="KW-0560">Oxidoreductase</keyword>
<dbReference type="GO" id="GO:0005506">
    <property type="term" value="F:iron ion binding"/>
    <property type="evidence" value="ECO:0007669"/>
    <property type="project" value="InterPro"/>
</dbReference>
<comment type="similarity">
    <text evidence="2 12">Belongs to the cytochrome P450 family.</text>
</comment>
<keyword evidence="10" id="KW-0472">Membrane</keyword>
<comment type="cofactor">
    <cofactor evidence="11">
        <name>heme</name>
        <dbReference type="ChEBI" id="CHEBI:30413"/>
    </cofactor>
</comment>
<keyword evidence="6" id="KW-1133">Transmembrane helix</keyword>
<evidence type="ECO:0000256" key="6">
    <source>
        <dbReference type="ARBA" id="ARBA00022989"/>
    </source>
</evidence>
<feature type="binding site" description="axial binding residue" evidence="11">
    <location>
        <position position="430"/>
    </location>
    <ligand>
        <name>heme</name>
        <dbReference type="ChEBI" id="CHEBI:30413"/>
    </ligand>
    <ligandPart>
        <name>Fe</name>
        <dbReference type="ChEBI" id="CHEBI:18248"/>
    </ligandPart>
</feature>
<dbReference type="InterPro" id="IPR036396">
    <property type="entry name" value="Cyt_P450_sf"/>
</dbReference>
<accession>A0AAV3R3G9</accession>
<sequence length="483" mass="55963">MYLNLWIPLKIQLHFRRQGIRGPNYHPIYGNTEEIKKHIAEARTKPMPFNHEIVQRVFPHFCMWSGIYGKIFIFWFGSNVRLNITEPKMIKELMLNHYKEVDKVPLNPPLTDLVGQGLPGIFGKKWALHRKITNQAFKMEKVKEWVPEIVMITMTTLKKWGEGRGDDEFEIEVHKELHDLSADIISRTAFGSSYEEGKRIFELQDQQIINTLQAMNSVQYPGFRFLPTKKNMMRWKLDREIRELVKNLIGKNNNTRKNSNNLLNLLISASQNTNGEDLQFDAEEVINECKSFYFAGKETTANLLTWAILLLALHQEWQAKAREEIIRVCKANEPVNAENLNDLEIVNMILYETLRLYPPVPLLTRQTSKNIKLGRLNVPAQTQFNLPMIDVHHNVEIWGEDANEFNPLRFSEPGKPLGAFFPFSLGPRNCVGQNLAMVESKIVLAMIIQHFSFVVSPLYAHAPTMLLTLQPQFGAQVLFRRRT</sequence>
<dbReference type="EMBL" id="BAABME010024812">
    <property type="protein sequence ID" value="GAA0170939.1"/>
    <property type="molecule type" value="Genomic_DNA"/>
</dbReference>
<comment type="subcellular location">
    <subcellularLocation>
        <location evidence="1">Membrane</location>
    </subcellularLocation>
</comment>
<keyword evidence="14" id="KW-1185">Reference proteome</keyword>
<dbReference type="GO" id="GO:0016705">
    <property type="term" value="F:oxidoreductase activity, acting on paired donors, with incorporation or reduction of molecular oxygen"/>
    <property type="evidence" value="ECO:0007669"/>
    <property type="project" value="InterPro"/>
</dbReference>
<keyword evidence="8 11" id="KW-0408">Iron</keyword>
<dbReference type="GO" id="GO:0016020">
    <property type="term" value="C:membrane"/>
    <property type="evidence" value="ECO:0007669"/>
    <property type="project" value="UniProtKB-SubCell"/>
</dbReference>
<evidence type="ECO:0000256" key="12">
    <source>
        <dbReference type="RuleBase" id="RU000461"/>
    </source>
</evidence>
<evidence type="ECO:0000256" key="4">
    <source>
        <dbReference type="ARBA" id="ARBA00022692"/>
    </source>
</evidence>
<dbReference type="GO" id="GO:0020037">
    <property type="term" value="F:heme binding"/>
    <property type="evidence" value="ECO:0007669"/>
    <property type="project" value="InterPro"/>
</dbReference>
<dbReference type="PRINTS" id="PR00463">
    <property type="entry name" value="EP450I"/>
</dbReference>
<keyword evidence="9 12" id="KW-0503">Monooxygenase</keyword>
<dbReference type="PANTHER" id="PTHR24282">
    <property type="entry name" value="CYTOCHROME P450 FAMILY MEMBER"/>
    <property type="match status" value="1"/>
</dbReference>
<dbReference type="PRINTS" id="PR00385">
    <property type="entry name" value="P450"/>
</dbReference>
<dbReference type="InterPro" id="IPR050665">
    <property type="entry name" value="Cytochrome_P450_Monooxygen"/>
</dbReference>
<organism evidence="13 14">
    <name type="scientific">Lithospermum erythrorhizon</name>
    <name type="common">Purple gromwell</name>
    <name type="synonym">Lithospermum officinale var. erythrorhizon</name>
    <dbReference type="NCBI Taxonomy" id="34254"/>
    <lineage>
        <taxon>Eukaryota</taxon>
        <taxon>Viridiplantae</taxon>
        <taxon>Streptophyta</taxon>
        <taxon>Embryophyta</taxon>
        <taxon>Tracheophyta</taxon>
        <taxon>Spermatophyta</taxon>
        <taxon>Magnoliopsida</taxon>
        <taxon>eudicotyledons</taxon>
        <taxon>Gunneridae</taxon>
        <taxon>Pentapetalae</taxon>
        <taxon>asterids</taxon>
        <taxon>lamiids</taxon>
        <taxon>Boraginales</taxon>
        <taxon>Boraginaceae</taxon>
        <taxon>Boraginoideae</taxon>
        <taxon>Lithospermeae</taxon>
        <taxon>Lithospermum</taxon>
    </lineage>
</organism>
<keyword evidence="4" id="KW-0812">Transmembrane</keyword>
<evidence type="ECO:0000256" key="2">
    <source>
        <dbReference type="ARBA" id="ARBA00010617"/>
    </source>
</evidence>
<evidence type="ECO:0000256" key="11">
    <source>
        <dbReference type="PIRSR" id="PIRSR602401-1"/>
    </source>
</evidence>
<evidence type="ECO:0000256" key="7">
    <source>
        <dbReference type="ARBA" id="ARBA00023002"/>
    </source>
</evidence>
<dbReference type="SUPFAM" id="SSF48264">
    <property type="entry name" value="Cytochrome P450"/>
    <property type="match status" value="1"/>
</dbReference>
<evidence type="ECO:0000256" key="10">
    <source>
        <dbReference type="ARBA" id="ARBA00023136"/>
    </source>
</evidence>
<dbReference type="PROSITE" id="PS00086">
    <property type="entry name" value="CYTOCHROME_P450"/>
    <property type="match status" value="1"/>
</dbReference>
<dbReference type="InterPro" id="IPR017972">
    <property type="entry name" value="Cyt_P450_CS"/>
</dbReference>
<evidence type="ECO:0000256" key="9">
    <source>
        <dbReference type="ARBA" id="ARBA00023033"/>
    </source>
</evidence>
<comment type="caution">
    <text evidence="13">The sequence shown here is derived from an EMBL/GenBank/DDBJ whole genome shotgun (WGS) entry which is preliminary data.</text>
</comment>
<gene>
    <name evidence="13" type="ORF">LIER_41052</name>
</gene>
<evidence type="ECO:0000256" key="5">
    <source>
        <dbReference type="ARBA" id="ARBA00022723"/>
    </source>
</evidence>
<dbReference type="Gene3D" id="1.10.630.10">
    <property type="entry name" value="Cytochrome P450"/>
    <property type="match status" value="1"/>
</dbReference>
<keyword evidence="5 11" id="KW-0479">Metal-binding</keyword>
<dbReference type="InterPro" id="IPR001128">
    <property type="entry name" value="Cyt_P450"/>
</dbReference>
<dbReference type="PANTHER" id="PTHR24282:SF155">
    <property type="entry name" value="CYTOCHROME P450 734A1-LIKE"/>
    <property type="match status" value="1"/>
</dbReference>
<name>A0AAV3R3G9_LITER</name>
<reference evidence="13 14" key="1">
    <citation type="submission" date="2024-01" db="EMBL/GenBank/DDBJ databases">
        <title>The complete chloroplast genome sequence of Lithospermum erythrorhizon: insights into the phylogenetic relationship among Boraginaceae species and the maternal lineages of purple gromwells.</title>
        <authorList>
            <person name="Okada T."/>
            <person name="Watanabe K."/>
        </authorList>
    </citation>
    <scope>NUCLEOTIDE SEQUENCE [LARGE SCALE GENOMIC DNA]</scope>
</reference>
<dbReference type="InterPro" id="IPR002401">
    <property type="entry name" value="Cyt_P450_E_grp-I"/>
</dbReference>
<dbReference type="AlphaFoldDB" id="A0AAV3R3G9"/>
<evidence type="ECO:0000256" key="1">
    <source>
        <dbReference type="ARBA" id="ARBA00004370"/>
    </source>
</evidence>
<keyword evidence="3 11" id="KW-0349">Heme</keyword>
<dbReference type="GO" id="GO:0004497">
    <property type="term" value="F:monooxygenase activity"/>
    <property type="evidence" value="ECO:0007669"/>
    <property type="project" value="UniProtKB-KW"/>
</dbReference>
<dbReference type="Proteomes" id="UP001454036">
    <property type="component" value="Unassembled WGS sequence"/>
</dbReference>
<evidence type="ECO:0000256" key="8">
    <source>
        <dbReference type="ARBA" id="ARBA00023004"/>
    </source>
</evidence>
<protein>
    <submittedName>
        <fullName evidence="13">Oxygenase</fullName>
    </submittedName>
</protein>
<proteinExistence type="inferred from homology"/>
<evidence type="ECO:0000313" key="14">
    <source>
        <dbReference type="Proteomes" id="UP001454036"/>
    </source>
</evidence>
<evidence type="ECO:0000256" key="3">
    <source>
        <dbReference type="ARBA" id="ARBA00022617"/>
    </source>
</evidence>